<dbReference type="Proteomes" id="UP001297092">
    <property type="component" value="Unassembled WGS sequence"/>
</dbReference>
<keyword evidence="4" id="KW-1185">Reference proteome</keyword>
<feature type="transmembrane region" description="Helical" evidence="1">
    <location>
        <begin position="106"/>
        <end position="127"/>
    </location>
</feature>
<gene>
    <name evidence="3" type="ORF">KIV10_00750</name>
</gene>
<keyword evidence="1" id="KW-0472">Membrane</keyword>
<accession>A0ABS5S0F5</accession>
<feature type="domain" description="DUF1206" evidence="2">
    <location>
        <begin position="196"/>
        <end position="265"/>
    </location>
</feature>
<feature type="transmembrane region" description="Helical" evidence="1">
    <location>
        <begin position="64"/>
        <end position="85"/>
    </location>
</feature>
<name>A0ABS5S0F5_9FLAO</name>
<feature type="transmembrane region" description="Helical" evidence="1">
    <location>
        <begin position="238"/>
        <end position="261"/>
    </location>
</feature>
<sequence length="271" mass="30837">MYLWEIFVDSQHLKKSYRITAIIGFISKGIIYLVIGIFSLLAALNMGGESVGTNQALIFLKRQIFGQTLLVLMGAGLLCYSYWMFVQAFKDPENMGSDRKAFLQRFGVFSTGLVYIFVAFLAFYHLFTYSIDDDKTSQYLDFLGPHLLSIIFIIVGIVLGIQAVILILGVFRGRLLDQFNLEGRRNSQLIRRLGQFGFYSRAFIVAIIAYFFLRAGIYTGNHEIKGIQDAFSFLEQSFLGRALMAFTAAGFIAYGAFYVLLSRFRNFEEKE</sequence>
<keyword evidence="1" id="KW-0812">Transmembrane</keyword>
<evidence type="ECO:0000256" key="1">
    <source>
        <dbReference type="SAM" id="Phobius"/>
    </source>
</evidence>
<dbReference type="Pfam" id="PF06724">
    <property type="entry name" value="DUF1206"/>
    <property type="match status" value="2"/>
</dbReference>
<feature type="domain" description="DUF1206" evidence="2">
    <location>
        <begin position="23"/>
        <end position="90"/>
    </location>
</feature>
<feature type="transmembrane region" description="Helical" evidence="1">
    <location>
        <begin position="21"/>
        <end position="44"/>
    </location>
</feature>
<reference evidence="3 4" key="1">
    <citation type="submission" date="2021-05" db="EMBL/GenBank/DDBJ databases">
        <title>Aequorivita echinoideorum JCM 30378 genome.</title>
        <authorList>
            <person name="Zhang H."/>
            <person name="Li C."/>
        </authorList>
    </citation>
    <scope>NUCLEOTIDE SEQUENCE [LARGE SCALE GENOMIC DNA]</scope>
    <source>
        <strain evidence="3 4">JCM30378</strain>
    </source>
</reference>
<keyword evidence="1" id="KW-1133">Transmembrane helix</keyword>
<feature type="transmembrane region" description="Helical" evidence="1">
    <location>
        <begin position="147"/>
        <end position="175"/>
    </location>
</feature>
<organism evidence="3 4">
    <name type="scientific">Aequorivita echinoideorum</name>
    <dbReference type="NCBI Taxonomy" id="1549647"/>
    <lineage>
        <taxon>Bacteria</taxon>
        <taxon>Pseudomonadati</taxon>
        <taxon>Bacteroidota</taxon>
        <taxon>Flavobacteriia</taxon>
        <taxon>Flavobacteriales</taxon>
        <taxon>Flavobacteriaceae</taxon>
        <taxon>Aequorivita</taxon>
    </lineage>
</organism>
<dbReference type="RefSeq" id="WP_214111576.1">
    <property type="nucleotide sequence ID" value="NZ_JAHCTB010000001.1"/>
</dbReference>
<evidence type="ECO:0000259" key="2">
    <source>
        <dbReference type="Pfam" id="PF06724"/>
    </source>
</evidence>
<comment type="caution">
    <text evidence="3">The sequence shown here is derived from an EMBL/GenBank/DDBJ whole genome shotgun (WGS) entry which is preliminary data.</text>
</comment>
<protein>
    <submittedName>
        <fullName evidence="3">DUF1206 domain-containing protein</fullName>
    </submittedName>
</protein>
<evidence type="ECO:0000313" key="3">
    <source>
        <dbReference type="EMBL" id="MBT0606698.1"/>
    </source>
</evidence>
<proteinExistence type="predicted"/>
<dbReference type="EMBL" id="JAHCTB010000001">
    <property type="protein sequence ID" value="MBT0606698.1"/>
    <property type="molecule type" value="Genomic_DNA"/>
</dbReference>
<dbReference type="InterPro" id="IPR009597">
    <property type="entry name" value="DUF1206"/>
</dbReference>
<evidence type="ECO:0000313" key="4">
    <source>
        <dbReference type="Proteomes" id="UP001297092"/>
    </source>
</evidence>
<feature type="transmembrane region" description="Helical" evidence="1">
    <location>
        <begin position="196"/>
        <end position="218"/>
    </location>
</feature>